<keyword evidence="2" id="KW-1185">Reference proteome</keyword>
<proteinExistence type="predicted"/>
<organism evidence="1 2">
    <name type="scientific">Neisseria dentiae</name>
    <dbReference type="NCBI Taxonomy" id="194197"/>
    <lineage>
        <taxon>Bacteria</taxon>
        <taxon>Pseudomonadati</taxon>
        <taxon>Pseudomonadota</taxon>
        <taxon>Betaproteobacteria</taxon>
        <taxon>Neisseriales</taxon>
        <taxon>Neisseriaceae</taxon>
        <taxon>Neisseria</taxon>
    </lineage>
</organism>
<gene>
    <name evidence="1" type="ORF">BWD09_06530</name>
</gene>
<dbReference type="Proteomes" id="UP000193118">
    <property type="component" value="Unassembled WGS sequence"/>
</dbReference>
<protein>
    <recommendedName>
        <fullName evidence="3">GAF domain-containing protein</fullName>
    </recommendedName>
</protein>
<reference evidence="2" key="1">
    <citation type="submission" date="2017-01" db="EMBL/GenBank/DDBJ databases">
        <authorList>
            <person name="Wolfgang W.J."/>
            <person name="Cole J."/>
            <person name="Wroblewski D."/>
            <person name="Mcginnis J."/>
            <person name="Musser K.A."/>
        </authorList>
    </citation>
    <scope>NUCLEOTIDE SEQUENCE [LARGE SCALE GENOMIC DNA]</scope>
    <source>
        <strain evidence="2">DSM 19151</strain>
    </source>
</reference>
<dbReference type="STRING" id="194197.BWD09_06530"/>
<evidence type="ECO:0000313" key="1">
    <source>
        <dbReference type="EMBL" id="OSI16873.1"/>
    </source>
</evidence>
<dbReference type="AlphaFoldDB" id="A0A1X3DAE5"/>
<evidence type="ECO:0000313" key="2">
    <source>
        <dbReference type="Proteomes" id="UP000193118"/>
    </source>
</evidence>
<accession>A0A1X3DAE5</accession>
<dbReference type="EMBL" id="MTBO01000013">
    <property type="protein sequence ID" value="OSI16873.1"/>
    <property type="molecule type" value="Genomic_DNA"/>
</dbReference>
<comment type="caution">
    <text evidence="1">The sequence shown here is derived from an EMBL/GenBank/DDBJ whole genome shotgun (WGS) entry which is preliminary data.</text>
</comment>
<name>A0A1X3DAE5_9NEIS</name>
<sequence>MPVSLIRDYLQTQGLRLPEDDIRVGVLAAQTVMHNGRAEIDRAVLWYAANDAVLSEHIAPTPENEALLKQIFMALDSAYSRTAAAQSAVVYALLPSEQGPFLLRLAQQGLVLAQRLPVSEENARFHLPVRSAHTGWLNLAEDVAHWLSSEALEGNHNSRSQSQMSLPVSTENGSVLGIVHVEYESKAALTEAVQADWVALALALAEPMAALLKPEHQEEQND</sequence>
<dbReference type="SUPFAM" id="SSF55781">
    <property type="entry name" value="GAF domain-like"/>
    <property type="match status" value="1"/>
</dbReference>
<evidence type="ECO:0008006" key="3">
    <source>
        <dbReference type="Google" id="ProtNLM"/>
    </source>
</evidence>
<dbReference type="OrthoDB" id="8613057at2"/>